<dbReference type="Proteomes" id="UP001142325">
    <property type="component" value="Unassembled WGS sequence"/>
</dbReference>
<evidence type="ECO:0000313" key="3">
    <source>
        <dbReference type="Proteomes" id="UP001142325"/>
    </source>
</evidence>
<comment type="caution">
    <text evidence="2">The sequence shown here is derived from an EMBL/GenBank/DDBJ whole genome shotgun (WGS) entry which is preliminary data.</text>
</comment>
<evidence type="ECO:0000256" key="1">
    <source>
        <dbReference type="SAM" id="Phobius"/>
    </source>
</evidence>
<dbReference type="EMBL" id="BSET01000001">
    <property type="protein sequence ID" value="GLK01225.1"/>
    <property type="molecule type" value="Genomic_DNA"/>
</dbReference>
<sequence>MYIGDWHWLDFANIPGMLDWIGFVLGGLGIVVALVQLYKSRGALQAAKNALDEARNGLVRDQIIVLLPSFSEIASSLTGAMHADSREAAVDVLQRFSERASEAEQLLTNRGTLHEEAVRELSDARAAAAKAIDRLYRKPDMTTAERVGTAATKIRAVAVTLNAIHVLVRNEIGSPRNA</sequence>
<organism evidence="2 3">
    <name type="scientific">Microbacterium keratanolyticum</name>
    <dbReference type="NCBI Taxonomy" id="67574"/>
    <lineage>
        <taxon>Bacteria</taxon>
        <taxon>Bacillati</taxon>
        <taxon>Actinomycetota</taxon>
        <taxon>Actinomycetes</taxon>
        <taxon>Micrococcales</taxon>
        <taxon>Microbacteriaceae</taxon>
        <taxon>Microbacterium</taxon>
    </lineage>
</organism>
<keyword evidence="1" id="KW-0472">Membrane</keyword>
<reference evidence="2" key="2">
    <citation type="submission" date="2023-01" db="EMBL/GenBank/DDBJ databases">
        <authorList>
            <person name="Sun Q."/>
            <person name="Evtushenko L."/>
        </authorList>
    </citation>
    <scope>NUCLEOTIDE SEQUENCE</scope>
    <source>
        <strain evidence="2">VKM Ac-1958</strain>
    </source>
</reference>
<dbReference type="AlphaFoldDB" id="A0A9W6HRT7"/>
<name>A0A9W6HRT7_9MICO</name>
<keyword evidence="3" id="KW-1185">Reference proteome</keyword>
<keyword evidence="1" id="KW-1133">Transmembrane helix</keyword>
<evidence type="ECO:0000313" key="2">
    <source>
        <dbReference type="EMBL" id="GLK01225.1"/>
    </source>
</evidence>
<dbReference type="RefSeq" id="WP_204938872.1">
    <property type="nucleotide sequence ID" value="NZ_BAAAUM010000001.1"/>
</dbReference>
<gene>
    <name evidence="2" type="ORF">GCM10017596_09400</name>
</gene>
<proteinExistence type="predicted"/>
<protein>
    <submittedName>
        <fullName evidence="2">Uncharacterized protein</fullName>
    </submittedName>
</protein>
<accession>A0A9W6HRT7</accession>
<keyword evidence="1" id="KW-0812">Transmembrane</keyword>
<reference evidence="2" key="1">
    <citation type="journal article" date="2014" name="Int. J. Syst. Evol. Microbiol.">
        <title>Complete genome sequence of Corynebacterium casei LMG S-19264T (=DSM 44701T), isolated from a smear-ripened cheese.</title>
        <authorList>
            <consortium name="US DOE Joint Genome Institute (JGI-PGF)"/>
            <person name="Walter F."/>
            <person name="Albersmeier A."/>
            <person name="Kalinowski J."/>
            <person name="Ruckert C."/>
        </authorList>
    </citation>
    <scope>NUCLEOTIDE SEQUENCE</scope>
    <source>
        <strain evidence="2">VKM Ac-1958</strain>
    </source>
</reference>
<feature type="transmembrane region" description="Helical" evidence="1">
    <location>
        <begin position="20"/>
        <end position="38"/>
    </location>
</feature>